<reference evidence="7" key="1">
    <citation type="submission" date="2014-10" db="EMBL/GenBank/DDBJ databases">
        <authorList>
            <person name="King R."/>
        </authorList>
    </citation>
    <scope>NUCLEOTIDE SEQUENCE [LARGE SCALE GENOMIC DNA]</scope>
    <source>
        <strain evidence="7">A3/5</strain>
    </source>
</reference>
<evidence type="ECO:0000313" key="7">
    <source>
        <dbReference type="Proteomes" id="UP000245910"/>
    </source>
</evidence>
<dbReference type="PANTHER" id="PTHR33938:SF8">
    <property type="entry name" value="CARBOXYLIC ESTER HYDROLASE"/>
    <property type="match status" value="1"/>
</dbReference>
<keyword evidence="2" id="KW-0732">Signal</keyword>
<keyword evidence="4" id="KW-1015">Disulfide bond</keyword>
<dbReference type="EMBL" id="LN649229">
    <property type="protein sequence ID" value="CEI67731.1"/>
    <property type="molecule type" value="Genomic_DNA"/>
</dbReference>
<dbReference type="AlphaFoldDB" id="A0A2L2TPI1"/>
<evidence type="ECO:0000256" key="3">
    <source>
        <dbReference type="ARBA" id="ARBA00022801"/>
    </source>
</evidence>
<dbReference type="STRING" id="56646.A0A2L2TPI1"/>
<keyword evidence="7" id="KW-1185">Reference proteome</keyword>
<dbReference type="GO" id="GO:0052689">
    <property type="term" value="F:carboxylic ester hydrolase activity"/>
    <property type="evidence" value="ECO:0007669"/>
    <property type="project" value="UniProtKB-KW"/>
</dbReference>
<evidence type="ECO:0000256" key="1">
    <source>
        <dbReference type="ARBA" id="ARBA00022487"/>
    </source>
</evidence>
<dbReference type="PANTHER" id="PTHR33938">
    <property type="entry name" value="FERULOYL ESTERASE B-RELATED"/>
    <property type="match status" value="1"/>
</dbReference>
<evidence type="ECO:0000256" key="2">
    <source>
        <dbReference type="ARBA" id="ARBA00022729"/>
    </source>
</evidence>
<dbReference type="InterPro" id="IPR011118">
    <property type="entry name" value="Tannase/feruloyl_esterase"/>
</dbReference>
<sequence>MANNYTLGSLCSVEKLVAPDIFGTHVLNISPSMVTNFTTSVLGYFNFHHGPVEVENVDFCNIAAFYTHPGQDDMILVKIVYGRKPKFSYFSGYLQGKYLAPCELHKIDMAAAAACDKQDGVCDGIVSNVSLCKFNPFTLVGTTFDCAGTRIEVSEATDAVSNATWSGPKSINVDLLCTCTGVPFSVYTDWVSVSVERNLNICFTTLMHNKYNLIFKLSLIQYSHINGEDINLALLFRRGGKVLGYHCTLDALIPLQGTLDYYDSVAAIVPDIHDYYRILEAPGVSHCYGGHGGQPQTSFDALRAWVENGTVPETLPVSYTDKNGTLNSRFLCLYPKKVRYNGQGNTGLKISYTCVA</sequence>
<evidence type="ECO:0000256" key="4">
    <source>
        <dbReference type="ARBA" id="ARBA00023157"/>
    </source>
</evidence>
<comment type="similarity">
    <text evidence="5">Belongs to the tannase family.</text>
</comment>
<evidence type="ECO:0000313" key="6">
    <source>
        <dbReference type="EMBL" id="CEI67731.1"/>
    </source>
</evidence>
<organism evidence="6 7">
    <name type="scientific">Fusarium venenatum</name>
    <dbReference type="NCBI Taxonomy" id="56646"/>
    <lineage>
        <taxon>Eukaryota</taxon>
        <taxon>Fungi</taxon>
        <taxon>Dikarya</taxon>
        <taxon>Ascomycota</taxon>
        <taxon>Pezizomycotina</taxon>
        <taxon>Sordariomycetes</taxon>
        <taxon>Hypocreomycetidae</taxon>
        <taxon>Hypocreales</taxon>
        <taxon>Nectriaceae</taxon>
        <taxon>Fusarium</taxon>
    </lineage>
</organism>
<keyword evidence="3 5" id="KW-0378">Hydrolase</keyword>
<evidence type="ECO:0000256" key="5">
    <source>
        <dbReference type="RuleBase" id="RU361238"/>
    </source>
</evidence>
<accession>A0A2L2TPI1</accession>
<name>A0A2L2TPI1_9HYPO</name>
<protein>
    <recommendedName>
        <fullName evidence="5">Carboxylic ester hydrolase</fullName>
        <ecNumber evidence="5">3.1.1.-</ecNumber>
    </recommendedName>
</protein>
<dbReference type="EC" id="3.1.1.-" evidence="5"/>
<proteinExistence type="inferred from homology"/>
<dbReference type="Pfam" id="PF07519">
    <property type="entry name" value="Tannase"/>
    <property type="match status" value="2"/>
</dbReference>
<keyword evidence="1" id="KW-0719">Serine esterase</keyword>
<dbReference type="Proteomes" id="UP000245910">
    <property type="component" value="Chromosome I"/>
</dbReference>